<keyword evidence="5" id="KW-0680">Restriction system</keyword>
<feature type="domain" description="Type II methyltransferase M.TaqI-like" evidence="8">
    <location>
        <begin position="196"/>
        <end position="339"/>
    </location>
</feature>
<dbReference type="InterPro" id="IPR025931">
    <property type="entry name" value="TaqI_C"/>
</dbReference>
<evidence type="ECO:0000256" key="2">
    <source>
        <dbReference type="ARBA" id="ARBA00022603"/>
    </source>
</evidence>
<keyword evidence="2 10" id="KW-0489">Methyltransferase</keyword>
<dbReference type="Proteomes" id="UP001205748">
    <property type="component" value="Unassembled WGS sequence"/>
</dbReference>
<comment type="caution">
    <text evidence="10">The sequence shown here is derived from an EMBL/GenBank/DDBJ whole genome shotgun (WGS) entry which is preliminary data.</text>
</comment>
<evidence type="ECO:0000256" key="4">
    <source>
        <dbReference type="ARBA" id="ARBA00022691"/>
    </source>
</evidence>
<dbReference type="Pfam" id="PF07669">
    <property type="entry name" value="Eco57I"/>
    <property type="match status" value="1"/>
</dbReference>
<evidence type="ECO:0000256" key="7">
    <source>
        <dbReference type="ARBA" id="ARBA00047942"/>
    </source>
</evidence>
<dbReference type="GO" id="GO:0003677">
    <property type="term" value="F:DNA binding"/>
    <property type="evidence" value="ECO:0007669"/>
    <property type="project" value="UniProtKB-KW"/>
</dbReference>
<dbReference type="Gene3D" id="3.40.50.150">
    <property type="entry name" value="Vaccinia Virus protein VP39"/>
    <property type="match status" value="1"/>
</dbReference>
<dbReference type="PANTHER" id="PTHR33841">
    <property type="entry name" value="DNA METHYLTRANSFERASE YEEA-RELATED"/>
    <property type="match status" value="1"/>
</dbReference>
<keyword evidence="11" id="KW-1185">Reference proteome</keyword>
<dbReference type="RefSeq" id="WP_257529364.1">
    <property type="nucleotide sequence ID" value="NZ_JANKAS010000002.1"/>
</dbReference>
<evidence type="ECO:0000259" key="9">
    <source>
        <dbReference type="Pfam" id="PF12950"/>
    </source>
</evidence>
<evidence type="ECO:0000256" key="1">
    <source>
        <dbReference type="ARBA" id="ARBA00011900"/>
    </source>
</evidence>
<dbReference type="GO" id="GO:0032259">
    <property type="term" value="P:methylation"/>
    <property type="evidence" value="ECO:0007669"/>
    <property type="project" value="UniProtKB-KW"/>
</dbReference>
<dbReference type="PRINTS" id="PR00507">
    <property type="entry name" value="N12N6MTFRASE"/>
</dbReference>
<name>A0AAE3HEX5_9FIRM</name>
<dbReference type="EMBL" id="JANKAS010000002">
    <property type="protein sequence ID" value="MCR1897898.1"/>
    <property type="molecule type" value="Genomic_DNA"/>
</dbReference>
<feature type="domain" description="TaqI-like C-terminal specificity" evidence="9">
    <location>
        <begin position="470"/>
        <end position="622"/>
    </location>
</feature>
<comment type="catalytic activity">
    <reaction evidence="7">
        <text>a 2'-deoxyadenosine in DNA + S-adenosyl-L-methionine = an N(6)-methyl-2'-deoxyadenosine in DNA + S-adenosyl-L-homocysteine + H(+)</text>
        <dbReference type="Rhea" id="RHEA:15197"/>
        <dbReference type="Rhea" id="RHEA-COMP:12418"/>
        <dbReference type="Rhea" id="RHEA-COMP:12419"/>
        <dbReference type="ChEBI" id="CHEBI:15378"/>
        <dbReference type="ChEBI" id="CHEBI:57856"/>
        <dbReference type="ChEBI" id="CHEBI:59789"/>
        <dbReference type="ChEBI" id="CHEBI:90615"/>
        <dbReference type="ChEBI" id="CHEBI:90616"/>
        <dbReference type="EC" id="2.1.1.72"/>
    </reaction>
</comment>
<dbReference type="GO" id="GO:0009307">
    <property type="term" value="P:DNA restriction-modification system"/>
    <property type="evidence" value="ECO:0007669"/>
    <property type="project" value="UniProtKB-KW"/>
</dbReference>
<organism evidence="10 11">
    <name type="scientific">Irregularibacter muris</name>
    <dbReference type="NCBI Taxonomy" id="1796619"/>
    <lineage>
        <taxon>Bacteria</taxon>
        <taxon>Bacillati</taxon>
        <taxon>Bacillota</taxon>
        <taxon>Clostridia</taxon>
        <taxon>Eubacteriales</taxon>
        <taxon>Eubacteriaceae</taxon>
        <taxon>Irregularibacter</taxon>
    </lineage>
</organism>
<dbReference type="PANTHER" id="PTHR33841:SF6">
    <property type="entry name" value="TYPE II METHYLTRANSFERASE M.HINDII"/>
    <property type="match status" value="1"/>
</dbReference>
<evidence type="ECO:0000259" key="8">
    <source>
        <dbReference type="Pfam" id="PF07669"/>
    </source>
</evidence>
<evidence type="ECO:0000256" key="3">
    <source>
        <dbReference type="ARBA" id="ARBA00022679"/>
    </source>
</evidence>
<evidence type="ECO:0000313" key="11">
    <source>
        <dbReference type="Proteomes" id="UP001205748"/>
    </source>
</evidence>
<keyword evidence="6" id="KW-0238">DNA-binding</keyword>
<dbReference type="InterPro" id="IPR029063">
    <property type="entry name" value="SAM-dependent_MTases_sf"/>
</dbReference>
<keyword evidence="3" id="KW-0808">Transferase</keyword>
<dbReference type="GO" id="GO:0009007">
    <property type="term" value="F:site-specific DNA-methyltransferase (adenine-specific) activity"/>
    <property type="evidence" value="ECO:0007669"/>
    <property type="project" value="UniProtKB-EC"/>
</dbReference>
<protein>
    <recommendedName>
        <fullName evidence="1">site-specific DNA-methyltransferase (adenine-specific)</fullName>
        <ecNumber evidence="1">2.1.1.72</ecNumber>
    </recommendedName>
</protein>
<reference evidence="10" key="1">
    <citation type="submission" date="2022-07" db="EMBL/GenBank/DDBJ databases">
        <title>Enhanced cultured diversity of the mouse gut microbiota enables custom-made synthetic communities.</title>
        <authorList>
            <person name="Afrizal A."/>
        </authorList>
    </citation>
    <scope>NUCLEOTIDE SEQUENCE</scope>
    <source>
        <strain evidence="10">DSM 28593</strain>
    </source>
</reference>
<dbReference type="SUPFAM" id="SSF53335">
    <property type="entry name" value="S-adenosyl-L-methionine-dependent methyltransferases"/>
    <property type="match status" value="1"/>
</dbReference>
<gene>
    <name evidence="10" type="ORF">NSA47_02710</name>
</gene>
<dbReference type="EC" id="2.1.1.72" evidence="1"/>
<evidence type="ECO:0000256" key="6">
    <source>
        <dbReference type="ARBA" id="ARBA00023125"/>
    </source>
</evidence>
<dbReference type="AlphaFoldDB" id="A0AAE3HEX5"/>
<dbReference type="InterPro" id="IPR002052">
    <property type="entry name" value="DNA_methylase_N6_adenine_CS"/>
</dbReference>
<dbReference type="InterPro" id="IPR011639">
    <property type="entry name" value="MethylTrfase_TaqI-like_dom"/>
</dbReference>
<dbReference type="InterPro" id="IPR050953">
    <property type="entry name" value="N4_N6_ade-DNA_methylase"/>
</dbReference>
<accession>A0AAE3HEX5</accession>
<sequence>MIKRNKPLINFIKNMDQNIYSIQGQQKEYVMIKVALLKWLIDHYYIQWDLIIRESLNRDFTFQNIVYWWGKKKINLIEEKHHPLKPQEWNSLQEILLDVPIFSKESSTILGEVYQYINHLSKRKKEGMFYTPFFVIEFMLKDKMKNWQLEDKIIDPACGCGFFLGVAYDELTNYYMENPRLLGKDKDKIHQHILKHHLYGIEKNPIAVAITKLVLLLKHKNLIPIDMHILCEDSLLGDIESIKDRDFRLVIGNPPYVGHKKFDKQYRELLNEKYGQVFQDKGDLSYCFFQKGIGLLKEGGELCYITSRYFLEALNGGLLREYILNHCKIREIIDFYGQRILKGIQVDPLIITLMPKDIKGPGENIIEIFKMKVAKENLPGATILQDMINNGESRYFNHFKINQRELAKEGWRLLHPRAKSIIAKIEEKSFVKLEDICESKQGIITGRDKAFVSDQRIAKGKSLHRDLLKPWIKGKDITPFHIAKSEKVLLYSNDILDINQWPHENKHLLSHKSYLEKRRECLRGTRKWYELQWGRDKDFFEGEKIIFPYKASSNRFALDSRGYFYSADIYGLRVKKKDVQVISHEVLTLLLNTKVYEFYFKGFAKKLGESLYEYYPNTLMQLSMPQWSDEEHNFLKTNYQLLMKYSKEGNEKKVKNIMNRVDQWLFDYFGFNHEERKHITKLYL</sequence>
<evidence type="ECO:0000256" key="5">
    <source>
        <dbReference type="ARBA" id="ARBA00022747"/>
    </source>
</evidence>
<evidence type="ECO:0000313" key="10">
    <source>
        <dbReference type="EMBL" id="MCR1897898.1"/>
    </source>
</evidence>
<proteinExistence type="predicted"/>
<dbReference type="Pfam" id="PF12950">
    <property type="entry name" value="TaqI_C"/>
    <property type="match status" value="1"/>
</dbReference>
<keyword evidence="4" id="KW-0949">S-adenosyl-L-methionine</keyword>
<dbReference type="PROSITE" id="PS00092">
    <property type="entry name" value="N6_MTASE"/>
    <property type="match status" value="1"/>
</dbReference>